<keyword evidence="13" id="KW-1185">Reference proteome</keyword>
<evidence type="ECO:0000313" key="13">
    <source>
        <dbReference type="Proteomes" id="UP000050795"/>
    </source>
</evidence>
<accession>A0AA85KRU9</accession>
<dbReference type="PANTHER" id="PTHR24248">
    <property type="entry name" value="ADRENERGIC RECEPTOR-RELATED G-PROTEIN COUPLED RECEPTOR"/>
    <property type="match status" value="1"/>
</dbReference>
<evidence type="ECO:0000256" key="6">
    <source>
        <dbReference type="ARBA" id="ARBA00023136"/>
    </source>
</evidence>
<dbReference type="GO" id="GO:0005886">
    <property type="term" value="C:plasma membrane"/>
    <property type="evidence" value="ECO:0007669"/>
    <property type="project" value="UniProtKB-SubCell"/>
</dbReference>
<keyword evidence="8 9" id="KW-0807">Transducer</keyword>
<dbReference type="SMART" id="SM01381">
    <property type="entry name" value="7TM_GPCR_Srsx"/>
    <property type="match status" value="1"/>
</dbReference>
<feature type="transmembrane region" description="Helical" evidence="11">
    <location>
        <begin position="488"/>
        <end position="508"/>
    </location>
</feature>
<feature type="domain" description="G-protein coupled receptors family 1 profile" evidence="12">
    <location>
        <begin position="67"/>
        <end position="539"/>
    </location>
</feature>
<comment type="subcellular location">
    <subcellularLocation>
        <location evidence="1">Cell membrane</location>
        <topology evidence="1">Multi-pass membrane protein</topology>
    </subcellularLocation>
</comment>
<dbReference type="PRINTS" id="PR00237">
    <property type="entry name" value="GPCRRHODOPSN"/>
</dbReference>
<keyword evidence="3 9" id="KW-0812">Transmembrane</keyword>
<proteinExistence type="inferred from homology"/>
<dbReference type="InterPro" id="IPR000276">
    <property type="entry name" value="GPCR_Rhodpsn"/>
</dbReference>
<feature type="transmembrane region" description="Helical" evidence="11">
    <location>
        <begin position="520"/>
        <end position="542"/>
    </location>
</feature>
<dbReference type="Pfam" id="PF00001">
    <property type="entry name" value="7tm_1"/>
    <property type="match status" value="1"/>
</dbReference>
<feature type="compositionally biased region" description="Basic and acidic residues" evidence="10">
    <location>
        <begin position="324"/>
        <end position="336"/>
    </location>
</feature>
<dbReference type="GO" id="GO:0004930">
    <property type="term" value="F:G protein-coupled receptor activity"/>
    <property type="evidence" value="ECO:0007669"/>
    <property type="project" value="UniProtKB-KW"/>
</dbReference>
<evidence type="ECO:0000259" key="12">
    <source>
        <dbReference type="PROSITE" id="PS50262"/>
    </source>
</evidence>
<dbReference type="PROSITE" id="PS50262">
    <property type="entry name" value="G_PROTEIN_RECEP_F1_2"/>
    <property type="match status" value="1"/>
</dbReference>
<name>A0AA85KRU9_TRIRE</name>
<dbReference type="SUPFAM" id="SSF81321">
    <property type="entry name" value="Family A G protein-coupled receptor-like"/>
    <property type="match status" value="1"/>
</dbReference>
<reference evidence="13" key="1">
    <citation type="submission" date="2022-06" db="EMBL/GenBank/DDBJ databases">
        <authorList>
            <person name="Berger JAMES D."/>
            <person name="Berger JAMES D."/>
        </authorList>
    </citation>
    <scope>NUCLEOTIDE SEQUENCE [LARGE SCALE GENOMIC DNA]</scope>
</reference>
<dbReference type="Proteomes" id="UP000050795">
    <property type="component" value="Unassembled WGS sequence"/>
</dbReference>
<evidence type="ECO:0000256" key="11">
    <source>
        <dbReference type="SAM" id="Phobius"/>
    </source>
</evidence>
<feature type="transmembrane region" description="Helical" evidence="11">
    <location>
        <begin position="208"/>
        <end position="229"/>
    </location>
</feature>
<evidence type="ECO:0000256" key="10">
    <source>
        <dbReference type="SAM" id="MobiDB-lite"/>
    </source>
</evidence>
<evidence type="ECO:0000256" key="2">
    <source>
        <dbReference type="ARBA" id="ARBA00022475"/>
    </source>
</evidence>
<keyword evidence="6 11" id="KW-0472">Membrane</keyword>
<reference evidence="14" key="2">
    <citation type="submission" date="2023-11" db="UniProtKB">
        <authorList>
            <consortium name="WormBaseParasite"/>
        </authorList>
    </citation>
    <scope>IDENTIFICATION</scope>
</reference>
<evidence type="ECO:0000256" key="1">
    <source>
        <dbReference type="ARBA" id="ARBA00004651"/>
    </source>
</evidence>
<feature type="transmembrane region" description="Helical" evidence="11">
    <location>
        <begin position="88"/>
        <end position="108"/>
    </location>
</feature>
<organism evidence="13 14">
    <name type="scientific">Trichobilharzia regenti</name>
    <name type="common">Nasal bird schistosome</name>
    <dbReference type="NCBI Taxonomy" id="157069"/>
    <lineage>
        <taxon>Eukaryota</taxon>
        <taxon>Metazoa</taxon>
        <taxon>Spiralia</taxon>
        <taxon>Lophotrochozoa</taxon>
        <taxon>Platyhelminthes</taxon>
        <taxon>Trematoda</taxon>
        <taxon>Digenea</taxon>
        <taxon>Strigeidida</taxon>
        <taxon>Schistosomatoidea</taxon>
        <taxon>Schistosomatidae</taxon>
        <taxon>Trichobilharzia</taxon>
    </lineage>
</organism>
<keyword evidence="7 9" id="KW-0675">Receptor</keyword>
<comment type="similarity">
    <text evidence="9">Belongs to the G-protein coupled receptor 1 family.</text>
</comment>
<evidence type="ECO:0000256" key="5">
    <source>
        <dbReference type="ARBA" id="ARBA00023040"/>
    </source>
</evidence>
<keyword evidence="2" id="KW-1003">Cell membrane</keyword>
<feature type="region of interest" description="Disordered" evidence="10">
    <location>
        <begin position="314"/>
        <end position="339"/>
    </location>
</feature>
<feature type="transmembrane region" description="Helical" evidence="11">
    <location>
        <begin position="166"/>
        <end position="188"/>
    </location>
</feature>
<dbReference type="PROSITE" id="PS00237">
    <property type="entry name" value="G_PROTEIN_RECEP_F1_1"/>
    <property type="match status" value="1"/>
</dbReference>
<evidence type="ECO:0000256" key="8">
    <source>
        <dbReference type="ARBA" id="ARBA00023224"/>
    </source>
</evidence>
<dbReference type="WBParaSite" id="TREG1_98800.1">
    <property type="protein sequence ID" value="TREG1_98800.1"/>
    <property type="gene ID" value="TREG1_98800"/>
</dbReference>
<dbReference type="InterPro" id="IPR017452">
    <property type="entry name" value="GPCR_Rhodpsn_7TM"/>
</dbReference>
<evidence type="ECO:0000256" key="9">
    <source>
        <dbReference type="RuleBase" id="RU000688"/>
    </source>
</evidence>
<keyword evidence="4 11" id="KW-1133">Transmembrane helix</keyword>
<evidence type="ECO:0000256" key="7">
    <source>
        <dbReference type="ARBA" id="ARBA00023170"/>
    </source>
</evidence>
<dbReference type="Gene3D" id="1.20.1070.10">
    <property type="entry name" value="Rhodopsin 7-helix transmembrane proteins"/>
    <property type="match status" value="2"/>
</dbReference>
<feature type="transmembrane region" description="Helical" evidence="11">
    <location>
        <begin position="52"/>
        <end position="76"/>
    </location>
</feature>
<feature type="transmembrane region" description="Helical" evidence="11">
    <location>
        <begin position="120"/>
        <end position="145"/>
    </location>
</feature>
<evidence type="ECO:0000256" key="4">
    <source>
        <dbReference type="ARBA" id="ARBA00022989"/>
    </source>
</evidence>
<keyword evidence="5 9" id="KW-0297">G-protein coupled receptor</keyword>
<sequence length="568" mass="63885">MTVNLLASASINISSSFEGSNLSVEQENKTGVLSKDEQNYENLLWGTMVTNIITSFLALLTAGIFIGNLLVILAVATTSKLRRITDQYLLSLAIADFLVSVFVLPFAIVRHHLGYWPFESAILCYFYISIDTQCCMASIFNLCCISIDRFIAISYPIKYITKRNRATALAMIVIAWILPLPAIVPPLIGSYEHTSGIGNCYLSYDKKYRIYSSVLGFFVPLLLLAFVNIRIFCIINNRMKAFENVKIHKLKHKTSKSDNANMFSSSALCTPSYRTDFKRKWNKCRDSQTSFSNKDIGSSLFSLTSGCAGKHSQSLPGSIKKARSPIDKQASDKSHISAEASSVCDDRMYSKDNLKERGTCSNQSSIHKIQTFKGANSDIISPNLSSDNIIYTSHNDYMSQTSTDDNAPEIPQSTNKLEFSTVKLHKLHQNLIIANNQVEKLCNISLSKDHARNNPHHINKLVKKHSPKSIQRHERALLKKEKKTNRTVAAIVGCYTLCWLPFFTFFLGEAIFDCTFSEGLYSFVCWLGYSNSICNPLIYTFFNKEYACAFKRLLFIHKCSGLIRDGSF</sequence>
<evidence type="ECO:0000313" key="14">
    <source>
        <dbReference type="WBParaSite" id="TREG1_98800.1"/>
    </source>
</evidence>
<dbReference type="AlphaFoldDB" id="A0AA85KRU9"/>
<evidence type="ECO:0000256" key="3">
    <source>
        <dbReference type="ARBA" id="ARBA00022692"/>
    </source>
</evidence>
<protein>
    <recommendedName>
        <fullName evidence="12">G-protein coupled receptors family 1 profile domain-containing protein</fullName>
    </recommendedName>
</protein>